<dbReference type="InterPro" id="IPR058532">
    <property type="entry name" value="YjbR/MT2646/Rv2570-like"/>
</dbReference>
<keyword evidence="2" id="KW-1185">Reference proteome</keyword>
<dbReference type="PANTHER" id="PTHR35145:SF1">
    <property type="entry name" value="CYTOPLASMIC PROTEIN"/>
    <property type="match status" value="1"/>
</dbReference>
<dbReference type="EMBL" id="OCNF01000007">
    <property type="protein sequence ID" value="SOD68123.1"/>
    <property type="molecule type" value="Genomic_DNA"/>
</dbReference>
<dbReference type="InterPro" id="IPR038056">
    <property type="entry name" value="YjbR-like_sf"/>
</dbReference>
<evidence type="ECO:0000313" key="1">
    <source>
        <dbReference type="EMBL" id="SOD68123.1"/>
    </source>
</evidence>
<gene>
    <name evidence="1" type="ORF">SAMN02746062_01137</name>
</gene>
<dbReference type="SUPFAM" id="SSF142906">
    <property type="entry name" value="YjbR-like"/>
    <property type="match status" value="1"/>
</dbReference>
<dbReference type="Gene3D" id="3.90.1150.30">
    <property type="match status" value="1"/>
</dbReference>
<keyword evidence="1" id="KW-0238">DNA-binding</keyword>
<dbReference type="GO" id="GO:0003677">
    <property type="term" value="F:DNA binding"/>
    <property type="evidence" value="ECO:0007669"/>
    <property type="project" value="UniProtKB-KW"/>
</dbReference>
<reference evidence="1 2" key="1">
    <citation type="submission" date="2017-09" db="EMBL/GenBank/DDBJ databases">
        <authorList>
            <person name="Ehlers B."/>
            <person name="Leendertz F.H."/>
        </authorList>
    </citation>
    <scope>NUCLEOTIDE SEQUENCE [LARGE SCALE GENOMIC DNA]</scope>
    <source>
        <strain evidence="1 2">DSM 16848</strain>
    </source>
</reference>
<dbReference type="Proteomes" id="UP000219669">
    <property type="component" value="Unassembled WGS sequence"/>
</dbReference>
<dbReference type="RefSeq" id="WP_097114184.1">
    <property type="nucleotide sequence ID" value="NZ_CP083931.1"/>
</dbReference>
<sequence>MSSQTDFILKHIAEQYGVLPEYLFRKHPTCAVFRQTHNRKWFAVMQQVSGSQIALPIQDKVAILNVKLPPEWVAQLSEQDGFAPAYHMNKRHWLTLRLDGTLPENQLLALLAESFRQTRG</sequence>
<organism evidence="1 2">
    <name type="scientific">Alysiella filiformis DSM 16848</name>
    <dbReference type="NCBI Taxonomy" id="1120981"/>
    <lineage>
        <taxon>Bacteria</taxon>
        <taxon>Pseudomonadati</taxon>
        <taxon>Pseudomonadota</taxon>
        <taxon>Betaproteobacteria</taxon>
        <taxon>Neisseriales</taxon>
        <taxon>Neisseriaceae</taxon>
        <taxon>Alysiella</taxon>
    </lineage>
</organism>
<dbReference type="PANTHER" id="PTHR35145">
    <property type="entry name" value="CYTOPLASMIC PROTEIN-RELATED"/>
    <property type="match status" value="1"/>
</dbReference>
<proteinExistence type="predicted"/>
<dbReference type="Pfam" id="PF04237">
    <property type="entry name" value="YjbR"/>
    <property type="match status" value="1"/>
</dbReference>
<dbReference type="OrthoDB" id="9804614at2"/>
<dbReference type="AlphaFoldDB" id="A0A286EB41"/>
<name>A0A286EB41_9NEIS</name>
<dbReference type="InterPro" id="IPR007351">
    <property type="entry name" value="YjbR"/>
</dbReference>
<protein>
    <submittedName>
        <fullName evidence="1">Predicted DNA-binding protein, MmcQ/YjbR family</fullName>
    </submittedName>
</protein>
<accession>A0A286EB41</accession>
<evidence type="ECO:0000313" key="2">
    <source>
        <dbReference type="Proteomes" id="UP000219669"/>
    </source>
</evidence>